<dbReference type="GO" id="GO:0005524">
    <property type="term" value="F:ATP binding"/>
    <property type="evidence" value="ECO:0007669"/>
    <property type="project" value="InterPro"/>
</dbReference>
<dbReference type="PANTHER" id="PTHR43581">
    <property type="entry name" value="ATP/GTP PHOSPHATASE"/>
    <property type="match status" value="1"/>
</dbReference>
<evidence type="ECO:0000256" key="1">
    <source>
        <dbReference type="SAM" id="MobiDB-lite"/>
    </source>
</evidence>
<dbReference type="InterPro" id="IPR051396">
    <property type="entry name" value="Bact_Antivir_Def_Nuclease"/>
</dbReference>
<evidence type="ECO:0000259" key="2">
    <source>
        <dbReference type="Pfam" id="PF13304"/>
    </source>
</evidence>
<name>A0A150RQ86_SORCE</name>
<dbReference type="Proteomes" id="UP000075635">
    <property type="component" value="Unassembled WGS sequence"/>
</dbReference>
<feature type="compositionally biased region" description="Basic and acidic residues" evidence="1">
    <location>
        <begin position="390"/>
        <end position="400"/>
    </location>
</feature>
<organism evidence="3 4">
    <name type="scientific">Sorangium cellulosum</name>
    <name type="common">Polyangium cellulosum</name>
    <dbReference type="NCBI Taxonomy" id="56"/>
    <lineage>
        <taxon>Bacteria</taxon>
        <taxon>Pseudomonadati</taxon>
        <taxon>Myxococcota</taxon>
        <taxon>Polyangia</taxon>
        <taxon>Polyangiales</taxon>
        <taxon>Polyangiaceae</taxon>
        <taxon>Sorangium</taxon>
    </lineage>
</organism>
<dbReference type="PANTHER" id="PTHR43581:SF2">
    <property type="entry name" value="EXCINUCLEASE ATPASE SUBUNIT"/>
    <property type="match status" value="1"/>
</dbReference>
<protein>
    <recommendedName>
        <fullName evidence="2">ATPase AAA-type core domain-containing protein</fullName>
    </recommendedName>
</protein>
<gene>
    <name evidence="3" type="ORF">BE17_41675</name>
</gene>
<comment type="caution">
    <text evidence="3">The sequence shown here is derived from an EMBL/GenBank/DDBJ whole genome shotgun (WGS) entry which is preliminary data.</text>
</comment>
<dbReference type="Gene3D" id="3.40.50.300">
    <property type="entry name" value="P-loop containing nucleotide triphosphate hydrolases"/>
    <property type="match status" value="1"/>
</dbReference>
<dbReference type="InterPro" id="IPR003959">
    <property type="entry name" value="ATPase_AAA_core"/>
</dbReference>
<dbReference type="AlphaFoldDB" id="A0A150RQ86"/>
<evidence type="ECO:0000313" key="4">
    <source>
        <dbReference type="Proteomes" id="UP000075635"/>
    </source>
</evidence>
<dbReference type="Pfam" id="PF13304">
    <property type="entry name" value="AAA_21"/>
    <property type="match status" value="1"/>
</dbReference>
<dbReference type="InterPro" id="IPR027417">
    <property type="entry name" value="P-loop_NTPase"/>
</dbReference>
<reference evidence="3 4" key="1">
    <citation type="submission" date="2014-02" db="EMBL/GenBank/DDBJ databases">
        <title>The small core and large imbalanced accessory genome model reveals a collaborative survival strategy of Sorangium cellulosum strains in nature.</title>
        <authorList>
            <person name="Han K."/>
            <person name="Peng R."/>
            <person name="Blom J."/>
            <person name="Li Y.-Z."/>
        </authorList>
    </citation>
    <scope>NUCLEOTIDE SEQUENCE [LARGE SCALE GENOMIC DNA]</scope>
    <source>
        <strain evidence="3 4">So0011-07</strain>
    </source>
</reference>
<sequence length="421" mass="45002">MAPQIQSVEVARYRGFRDAQQWSLGRLTLFYGENNAGKSALLRALPVLAESRTPGRAGLALGDPVRRAAFREVQWRGGVPSGEDDDVVLGLGLSDGTSWKWTFRWLPRGLAVIQEVAVSQGAEPVVFVRADLEAPDPKDVEYTGTNGAQRLQFDGIIPRPGTHPLVDGCRDGLIGALEGVVWLSAMRKAPAREGTAVGAPGSLTGNGEGAAALLLADEHLRAEVSRWFEKHTRHRVTVESLGSELRRLVLDPLQGAAIQIPFPDAGEGLQQVFPVVVALAHLRRAGGTLCVEEPEGHLHPRLQKGLAELIVEVLSEQPSASVVLETHSELFLVAALTAALKPLAGAVRLFWVETSADGSATIESIPLDETGRPTTPRLEQAFATMGAMERDLIQARRSGRDATASSSKPLGGAEKPRSHGG</sequence>
<feature type="region of interest" description="Disordered" evidence="1">
    <location>
        <begin position="390"/>
        <end position="421"/>
    </location>
</feature>
<dbReference type="GO" id="GO:0016887">
    <property type="term" value="F:ATP hydrolysis activity"/>
    <property type="evidence" value="ECO:0007669"/>
    <property type="project" value="InterPro"/>
</dbReference>
<proteinExistence type="predicted"/>
<dbReference type="EMBL" id="JEMB01002269">
    <property type="protein sequence ID" value="KYF82323.1"/>
    <property type="molecule type" value="Genomic_DNA"/>
</dbReference>
<evidence type="ECO:0000313" key="3">
    <source>
        <dbReference type="EMBL" id="KYF82323.1"/>
    </source>
</evidence>
<feature type="domain" description="ATPase AAA-type core" evidence="2">
    <location>
        <begin position="260"/>
        <end position="331"/>
    </location>
</feature>
<accession>A0A150RQ86</accession>
<dbReference type="SUPFAM" id="SSF52540">
    <property type="entry name" value="P-loop containing nucleoside triphosphate hydrolases"/>
    <property type="match status" value="1"/>
</dbReference>